<dbReference type="CDD" id="cd05403">
    <property type="entry name" value="NT_KNTase_like"/>
    <property type="match status" value="1"/>
</dbReference>
<dbReference type="InterPro" id="IPR043519">
    <property type="entry name" value="NT_sf"/>
</dbReference>
<dbReference type="AlphaFoldDB" id="A0A917DCT7"/>
<protein>
    <submittedName>
        <fullName evidence="2">Nucleotidyltransferase</fullName>
    </submittedName>
</protein>
<reference evidence="2" key="1">
    <citation type="journal article" date="2014" name="Int. J. Syst. Evol. Microbiol.">
        <title>Complete genome sequence of Corynebacterium casei LMG S-19264T (=DSM 44701T), isolated from a smear-ripened cheese.</title>
        <authorList>
            <consortium name="US DOE Joint Genome Institute (JGI-PGF)"/>
            <person name="Walter F."/>
            <person name="Albersmeier A."/>
            <person name="Kalinowski J."/>
            <person name="Ruckert C."/>
        </authorList>
    </citation>
    <scope>NUCLEOTIDE SEQUENCE</scope>
    <source>
        <strain evidence="2">CGMCC 1.15152</strain>
    </source>
</reference>
<feature type="domain" description="Polymerase nucleotidyl transferase" evidence="1">
    <location>
        <begin position="64"/>
        <end position="123"/>
    </location>
</feature>
<reference evidence="2" key="2">
    <citation type="submission" date="2020-09" db="EMBL/GenBank/DDBJ databases">
        <authorList>
            <person name="Sun Q."/>
            <person name="Zhou Y."/>
        </authorList>
    </citation>
    <scope>NUCLEOTIDE SEQUENCE</scope>
    <source>
        <strain evidence="2">CGMCC 1.15152</strain>
    </source>
</reference>
<proteinExistence type="predicted"/>
<dbReference type="Gene3D" id="3.30.460.10">
    <property type="entry name" value="Beta Polymerase, domain 2"/>
    <property type="match status" value="1"/>
</dbReference>
<dbReference type="Proteomes" id="UP000633205">
    <property type="component" value="Unassembled WGS sequence"/>
</dbReference>
<evidence type="ECO:0000313" key="3">
    <source>
        <dbReference type="Proteomes" id="UP000633205"/>
    </source>
</evidence>
<sequence length="285" mass="31557">MAGEQEPLSLANDGGHPRQKQEILPDAAADRLDVLGPGHAGQSIEGRRSVTSTIPFMDYVELTERFIEERFPGAEVAVIGGSTARGTRTKTSDIDLLLIGDEVFADGASSLAGAWEYDSEVFEVFAYTYDAYTKWARGGIAQYRPVIVDLLLDGQEVRGGDALTRLREEWGAKLAEGPPITDHELAMRRYAITDLIDDLRDATDPLEQNVVAWDLFEKVADLMLLTDKHWIGTGKYLARRLRELSVSRTEHLTSPLLQGDLITFADRAEQELMRAGGRVHAGFVR</sequence>
<dbReference type="InterPro" id="IPR002934">
    <property type="entry name" value="Polymerase_NTP_transf_dom"/>
</dbReference>
<name>A0A917DCT7_9MICO</name>
<keyword evidence="3" id="KW-1185">Reference proteome</keyword>
<dbReference type="SUPFAM" id="SSF81301">
    <property type="entry name" value="Nucleotidyltransferase"/>
    <property type="match status" value="1"/>
</dbReference>
<gene>
    <name evidence="2" type="ORF">GCM10010915_02450</name>
</gene>
<organism evidence="2 3">
    <name type="scientific">Microbacterium faecale</name>
    <dbReference type="NCBI Taxonomy" id="1804630"/>
    <lineage>
        <taxon>Bacteria</taxon>
        <taxon>Bacillati</taxon>
        <taxon>Actinomycetota</taxon>
        <taxon>Actinomycetes</taxon>
        <taxon>Micrococcales</taxon>
        <taxon>Microbacteriaceae</taxon>
        <taxon>Microbacterium</taxon>
    </lineage>
</organism>
<dbReference type="Pfam" id="PF01909">
    <property type="entry name" value="NTP_transf_2"/>
    <property type="match status" value="1"/>
</dbReference>
<comment type="caution">
    <text evidence="2">The sequence shown here is derived from an EMBL/GenBank/DDBJ whole genome shotgun (WGS) entry which is preliminary data.</text>
</comment>
<evidence type="ECO:0000259" key="1">
    <source>
        <dbReference type="Pfam" id="PF01909"/>
    </source>
</evidence>
<dbReference type="EMBL" id="BMHO01000001">
    <property type="protein sequence ID" value="GGD25910.1"/>
    <property type="molecule type" value="Genomic_DNA"/>
</dbReference>
<evidence type="ECO:0000313" key="2">
    <source>
        <dbReference type="EMBL" id="GGD25910.1"/>
    </source>
</evidence>
<accession>A0A917DCT7</accession>
<dbReference type="GO" id="GO:0016779">
    <property type="term" value="F:nucleotidyltransferase activity"/>
    <property type="evidence" value="ECO:0007669"/>
    <property type="project" value="InterPro"/>
</dbReference>